<sequence>MNIVMEKLIGAMNAHDLDGMLALFHPDYDSRQPAHPGRAFVGSSQVRANWAAMFAGVPDLRVEVHRSVEDGDTTWCEWSWTGARVDGRPFEVHGVALFRIRDGLIVAGTLYVEDVEAEEAGIEQAVQGLSGERPESA</sequence>
<dbReference type="Gene3D" id="3.10.450.50">
    <property type="match status" value="1"/>
</dbReference>
<protein>
    <submittedName>
        <fullName evidence="2">Nuclear transport factor 2 family protein</fullName>
    </submittedName>
</protein>
<organism evidence="2 3">
    <name type="scientific">Agromyces tardus</name>
    <dbReference type="NCBI Taxonomy" id="2583849"/>
    <lineage>
        <taxon>Bacteria</taxon>
        <taxon>Bacillati</taxon>
        <taxon>Actinomycetota</taxon>
        <taxon>Actinomycetes</taxon>
        <taxon>Micrococcales</taxon>
        <taxon>Microbacteriaceae</taxon>
        <taxon>Agromyces</taxon>
    </lineage>
</organism>
<evidence type="ECO:0000259" key="1">
    <source>
        <dbReference type="Pfam" id="PF12680"/>
    </source>
</evidence>
<proteinExistence type="predicted"/>
<reference evidence="2 3" key="1">
    <citation type="submission" date="2018-10" db="EMBL/GenBank/DDBJ databases">
        <title>Isolation, diversity and antibacterial activity of antinobacteria from the wheat rhizosphere soil.</title>
        <authorList>
            <person name="Sun T."/>
        </authorList>
    </citation>
    <scope>NUCLEOTIDE SEQUENCE [LARGE SCALE GENOMIC DNA]</scope>
    <source>
        <strain evidence="2 3">SJ-23</strain>
    </source>
</reference>
<dbReference type="InterPro" id="IPR037401">
    <property type="entry name" value="SnoaL-like"/>
</dbReference>
<dbReference type="AlphaFoldDB" id="A0A3M8ANK1"/>
<dbReference type="EMBL" id="RHHB01000001">
    <property type="protein sequence ID" value="RNB52227.1"/>
    <property type="molecule type" value="Genomic_DNA"/>
</dbReference>
<feature type="domain" description="SnoaL-like" evidence="1">
    <location>
        <begin position="6"/>
        <end position="106"/>
    </location>
</feature>
<dbReference type="RefSeq" id="WP_122935066.1">
    <property type="nucleotide sequence ID" value="NZ_JBHSNT010000007.1"/>
</dbReference>
<accession>A0A3M8ANK1</accession>
<dbReference type="OrthoDB" id="3542814at2"/>
<dbReference type="Pfam" id="PF12680">
    <property type="entry name" value="SnoaL_2"/>
    <property type="match status" value="1"/>
</dbReference>
<comment type="caution">
    <text evidence="2">The sequence shown here is derived from an EMBL/GenBank/DDBJ whole genome shotgun (WGS) entry which is preliminary data.</text>
</comment>
<name>A0A3M8ANK1_9MICO</name>
<evidence type="ECO:0000313" key="3">
    <source>
        <dbReference type="Proteomes" id="UP000275048"/>
    </source>
</evidence>
<dbReference type="Proteomes" id="UP000275048">
    <property type="component" value="Unassembled WGS sequence"/>
</dbReference>
<evidence type="ECO:0000313" key="2">
    <source>
        <dbReference type="EMBL" id="RNB52227.1"/>
    </source>
</evidence>
<dbReference type="InterPro" id="IPR032710">
    <property type="entry name" value="NTF2-like_dom_sf"/>
</dbReference>
<gene>
    <name evidence="2" type="ORF">EDM22_00455</name>
</gene>
<keyword evidence="3" id="KW-1185">Reference proteome</keyword>
<dbReference type="SUPFAM" id="SSF54427">
    <property type="entry name" value="NTF2-like"/>
    <property type="match status" value="1"/>
</dbReference>